<name>A0A7X5J9G5_9HYPH</name>
<organism evidence="1 2">
    <name type="scientific">Pannonibacter tanglangensis</name>
    <dbReference type="NCBI Taxonomy" id="2750084"/>
    <lineage>
        <taxon>Bacteria</taxon>
        <taxon>Pseudomonadati</taxon>
        <taxon>Pseudomonadota</taxon>
        <taxon>Alphaproteobacteria</taxon>
        <taxon>Hyphomicrobiales</taxon>
        <taxon>Stappiaceae</taxon>
        <taxon>Pannonibacter</taxon>
    </lineage>
</organism>
<reference evidence="2" key="1">
    <citation type="submission" date="2020-01" db="EMBL/GenBank/DDBJ databases">
        <authorList>
            <person name="Fang Y."/>
            <person name="Sun R."/>
            <person name="Nie L."/>
            <person name="He J."/>
            <person name="Hao L."/>
            <person name="Wang L."/>
            <person name="Su S."/>
            <person name="Lv E."/>
            <person name="Zhang Z."/>
            <person name="Xie R."/>
            <person name="Liu H."/>
        </authorList>
    </citation>
    <scope>NUCLEOTIDE SEQUENCE [LARGE SCALE GENOMIC DNA]</scope>
    <source>
        <strain evidence="2">XCT-53</strain>
    </source>
</reference>
<dbReference type="AlphaFoldDB" id="A0A7X5J9G5"/>
<proteinExistence type="predicted"/>
<dbReference type="RefSeq" id="WP_161676916.1">
    <property type="nucleotide sequence ID" value="NZ_JAABLP010000003.1"/>
</dbReference>
<evidence type="ECO:0000313" key="1">
    <source>
        <dbReference type="EMBL" id="NBN79502.1"/>
    </source>
</evidence>
<dbReference type="EMBL" id="JAABLQ010000001">
    <property type="protein sequence ID" value="NBN79502.1"/>
    <property type="molecule type" value="Genomic_DNA"/>
</dbReference>
<accession>A0A7X5J9G5</accession>
<dbReference type="Proteomes" id="UP000586722">
    <property type="component" value="Unassembled WGS sequence"/>
</dbReference>
<sequence length="53" mass="5925">MAEDDMDERRKKQADKIISQMTENEASAKDIAAQKKANKKAFGHEGSYDPAPE</sequence>
<comment type="caution">
    <text evidence="1">The sequence shown here is derived from an EMBL/GenBank/DDBJ whole genome shotgun (WGS) entry which is preliminary data.</text>
</comment>
<evidence type="ECO:0000313" key="2">
    <source>
        <dbReference type="Proteomes" id="UP000586722"/>
    </source>
</evidence>
<protein>
    <submittedName>
        <fullName evidence="1">Uncharacterized protein</fullName>
    </submittedName>
</protein>
<keyword evidence="2" id="KW-1185">Reference proteome</keyword>
<gene>
    <name evidence="1" type="ORF">GWI72_14595</name>
</gene>